<sequence>MKQEQTQLSCDAREYANLIPDMDNMISAIQGQVAQCEDLKQKYNEELVKRRKLYNQIQEAKGKFSHSCRPLDKHEVSAGHAMVVDLSASKDGDLGIVTVDVFADASPVVMSVLDGYNCARSVQQAKQQSLEVKAKCKDQMQKGQQEKLDDLAGQLELKSQLCKQLEKQTSPLSDEVMEVENKLKERTQMFELKLSASKEKIKKLENRLERQDDHTSSLMPNQK</sequence>
<gene>
    <name evidence="2" type="ORF">Ccrd_026422</name>
</gene>
<protein>
    <submittedName>
        <fullName evidence="2">Kinesin-like protein KIFC3</fullName>
    </submittedName>
</protein>
<feature type="non-terminal residue" evidence="2">
    <location>
        <position position="1"/>
    </location>
</feature>
<reference evidence="2 3" key="1">
    <citation type="journal article" date="2016" name="Sci. Rep.">
        <title>The genome sequence of the outbreeding globe artichoke constructed de novo incorporating a phase-aware low-pass sequencing strategy of F1 progeny.</title>
        <authorList>
            <person name="Scaglione D."/>
            <person name="Reyes-Chin-Wo S."/>
            <person name="Acquadro A."/>
            <person name="Froenicke L."/>
            <person name="Portis E."/>
            <person name="Beitel C."/>
            <person name="Tirone M."/>
            <person name="Mauro R."/>
            <person name="Lo Monaco A."/>
            <person name="Mauromicale G."/>
            <person name="Faccioli P."/>
            <person name="Cattivelli L."/>
            <person name="Rieseberg L."/>
            <person name="Michelmore R."/>
            <person name="Lanteri S."/>
        </authorList>
    </citation>
    <scope>NUCLEOTIDE SEQUENCE [LARGE SCALE GENOMIC DNA]</scope>
    <source>
        <strain evidence="2">2C</strain>
    </source>
</reference>
<comment type="caution">
    <text evidence="2">The sequence shown here is derived from an EMBL/GenBank/DDBJ whole genome shotgun (WGS) entry which is preliminary data.</text>
</comment>
<dbReference type="GO" id="GO:0003777">
    <property type="term" value="F:microtubule motor activity"/>
    <property type="evidence" value="ECO:0007669"/>
    <property type="project" value="InterPro"/>
</dbReference>
<keyword evidence="3" id="KW-1185">Reference proteome</keyword>
<dbReference type="PANTHER" id="PTHR47972">
    <property type="entry name" value="KINESIN-LIKE PROTEIN KLP-3"/>
    <property type="match status" value="1"/>
</dbReference>
<dbReference type="GO" id="GO:0008017">
    <property type="term" value="F:microtubule binding"/>
    <property type="evidence" value="ECO:0007669"/>
    <property type="project" value="TreeGrafter"/>
</dbReference>
<dbReference type="GO" id="GO:0007018">
    <property type="term" value="P:microtubule-based movement"/>
    <property type="evidence" value="ECO:0007669"/>
    <property type="project" value="InterPro"/>
</dbReference>
<evidence type="ECO:0000256" key="1">
    <source>
        <dbReference type="SAM" id="Coils"/>
    </source>
</evidence>
<proteinExistence type="predicted"/>
<accession>A0A103Q4B1</accession>
<dbReference type="Proteomes" id="UP000243975">
    <property type="component" value="Unassembled WGS sequence"/>
</dbReference>
<keyword evidence="1" id="KW-0175">Coiled coil</keyword>
<dbReference type="STRING" id="59895.A0A103Q4B1"/>
<evidence type="ECO:0000313" key="3">
    <source>
        <dbReference type="Proteomes" id="UP000243975"/>
    </source>
</evidence>
<dbReference type="InterPro" id="IPR027640">
    <property type="entry name" value="Kinesin-like_fam"/>
</dbReference>
<name>A0A103Q4B1_CYNCS</name>
<feature type="coiled-coil region" evidence="1">
    <location>
        <begin position="26"/>
        <end position="56"/>
    </location>
</feature>
<dbReference type="AlphaFoldDB" id="A0A103Q4B1"/>
<dbReference type="GO" id="GO:0015630">
    <property type="term" value="C:microtubule cytoskeleton"/>
    <property type="evidence" value="ECO:0007669"/>
    <property type="project" value="TreeGrafter"/>
</dbReference>
<evidence type="ECO:0000313" key="2">
    <source>
        <dbReference type="EMBL" id="KVG42624.1"/>
    </source>
</evidence>
<dbReference type="EMBL" id="LEKV01008170">
    <property type="protein sequence ID" value="KVG42624.1"/>
    <property type="molecule type" value="Genomic_DNA"/>
</dbReference>
<organism evidence="2 3">
    <name type="scientific">Cynara cardunculus var. scolymus</name>
    <name type="common">Globe artichoke</name>
    <name type="synonym">Cynara scolymus</name>
    <dbReference type="NCBI Taxonomy" id="59895"/>
    <lineage>
        <taxon>Eukaryota</taxon>
        <taxon>Viridiplantae</taxon>
        <taxon>Streptophyta</taxon>
        <taxon>Embryophyta</taxon>
        <taxon>Tracheophyta</taxon>
        <taxon>Spermatophyta</taxon>
        <taxon>Magnoliopsida</taxon>
        <taxon>eudicotyledons</taxon>
        <taxon>Gunneridae</taxon>
        <taxon>Pentapetalae</taxon>
        <taxon>asterids</taxon>
        <taxon>campanulids</taxon>
        <taxon>Asterales</taxon>
        <taxon>Asteraceae</taxon>
        <taxon>Carduoideae</taxon>
        <taxon>Cardueae</taxon>
        <taxon>Carduinae</taxon>
        <taxon>Cynara</taxon>
    </lineage>
</organism>
<feature type="coiled-coil region" evidence="1">
    <location>
        <begin position="148"/>
        <end position="214"/>
    </location>
</feature>
<dbReference type="Gramene" id="KVG42624">
    <property type="protein sequence ID" value="KVG42624"/>
    <property type="gene ID" value="Ccrd_026422"/>
</dbReference>
<dbReference type="PANTHER" id="PTHR47972:SF18">
    <property type="entry name" value="KINESIN-LIKE PROTEIN KIN-14R"/>
    <property type="match status" value="1"/>
</dbReference>